<feature type="transmembrane region" description="Helical" evidence="6">
    <location>
        <begin position="57"/>
        <end position="81"/>
    </location>
</feature>
<sequence>MHGSSTNSQRLQGHFYLATSVRSVLFQIIVLGFVSFTQPGVWGAANSLGAGGQSTPFLVNTSNAIIFGIMAIGCSPAGGLCNLITSKWTLVIGVMFFTPYSSSLYTLNRYGTEWWLYLASVFCGVGAALFWSSEGAIAVGYPSESQRGRLLAVWLAMRNVGPLITGIITLVLNTSGAETGKVAYKTYYALIVIQCLGVPASLLISKPDKVIRPDGTRIPYLKNDRTSVKKELRHIWDTLRTPHFSLLIPIFITGVWGQTYQSNFVTAVLSVRSRALVGLLTSIVSILADISFGVVADAKWLGSQARRARCVWLAFAMGITGLWVWQTVTQVHFTRTKNSVDWAGATPEFNNAIAVVLLWKFAYEAQLAFYYWILSTYPHTDGSMERAVGMLRTFESLGNCLAYVVGSTSWPNVHQCILAFALWGTCLVPTTLAVGRVPPDKVEISEEENSHTKDVLHGDSSSEDSYRAWNEKDKEALFRMPDLDMKLTTRDPVSGLPIRAPIAVHGTSLWPEQAEA</sequence>
<proteinExistence type="predicted"/>
<name>A0A3G2SA03_MALR7</name>
<evidence type="ECO:0000256" key="4">
    <source>
        <dbReference type="ARBA" id="ARBA00023136"/>
    </source>
</evidence>
<dbReference type="OrthoDB" id="196103at2759"/>
<evidence type="ECO:0000313" key="8">
    <source>
        <dbReference type="Proteomes" id="UP000269793"/>
    </source>
</evidence>
<feature type="transmembrane region" description="Helical" evidence="6">
    <location>
        <begin position="276"/>
        <end position="298"/>
    </location>
</feature>
<protein>
    <submittedName>
        <fullName evidence="7">Uncharacterized protein</fullName>
    </submittedName>
</protein>
<keyword evidence="8" id="KW-1185">Reference proteome</keyword>
<keyword evidence="4 6" id="KW-0472">Membrane</keyword>
<dbReference type="PANTHER" id="PTHR23294:SF57">
    <property type="entry name" value="CINA C-TERMINAL DOMAIN-CONTAINING PROTEIN"/>
    <property type="match status" value="1"/>
</dbReference>
<evidence type="ECO:0000313" key="7">
    <source>
        <dbReference type="EMBL" id="AYO44924.1"/>
    </source>
</evidence>
<dbReference type="Proteomes" id="UP000269793">
    <property type="component" value="Chromosome VIII"/>
</dbReference>
<dbReference type="GO" id="GO:0016020">
    <property type="term" value="C:membrane"/>
    <property type="evidence" value="ECO:0007669"/>
    <property type="project" value="UniProtKB-SubCell"/>
</dbReference>
<dbReference type="AlphaFoldDB" id="A0A3G2SA03"/>
<evidence type="ECO:0000256" key="3">
    <source>
        <dbReference type="ARBA" id="ARBA00022989"/>
    </source>
</evidence>
<dbReference type="InterPro" id="IPR051617">
    <property type="entry name" value="UNC-93-like_regulator"/>
</dbReference>
<evidence type="ECO:0000256" key="1">
    <source>
        <dbReference type="ARBA" id="ARBA00004141"/>
    </source>
</evidence>
<evidence type="ECO:0000256" key="5">
    <source>
        <dbReference type="SAM" id="MobiDB-lite"/>
    </source>
</evidence>
<dbReference type="PANTHER" id="PTHR23294">
    <property type="entry name" value="ET TRANSLATION PRODUCT-RELATED"/>
    <property type="match status" value="1"/>
</dbReference>
<feature type="transmembrane region" description="Helical" evidence="6">
    <location>
        <begin position="239"/>
        <end position="256"/>
    </location>
</feature>
<keyword evidence="2 6" id="KW-0812">Transmembrane</keyword>
<dbReference type="Pfam" id="PF05978">
    <property type="entry name" value="UNC-93"/>
    <property type="match status" value="1"/>
</dbReference>
<accession>A0A3G2SA03</accession>
<feature type="region of interest" description="Disordered" evidence="5">
    <location>
        <begin position="444"/>
        <end position="466"/>
    </location>
</feature>
<feature type="transmembrane region" description="Helical" evidence="6">
    <location>
        <begin position="151"/>
        <end position="174"/>
    </location>
</feature>
<reference evidence="7 8" key="1">
    <citation type="submission" date="2018-10" db="EMBL/GenBank/DDBJ databases">
        <title>Complete genome sequence of Malassezia restricta CBS 7877.</title>
        <authorList>
            <person name="Morand S.C."/>
            <person name="Bertignac M."/>
            <person name="Iltis A."/>
            <person name="Kolder I."/>
            <person name="Pirovano W."/>
            <person name="Jourdain R."/>
            <person name="Clavaud C."/>
        </authorList>
    </citation>
    <scope>NUCLEOTIDE SEQUENCE [LARGE SCALE GENOMIC DNA]</scope>
    <source>
        <strain evidence="7 8">CBS 7877</strain>
    </source>
</reference>
<evidence type="ECO:0000256" key="2">
    <source>
        <dbReference type="ARBA" id="ARBA00022692"/>
    </source>
</evidence>
<feature type="compositionally biased region" description="Basic and acidic residues" evidence="5">
    <location>
        <begin position="444"/>
        <end position="457"/>
    </location>
</feature>
<dbReference type="InterPro" id="IPR010291">
    <property type="entry name" value="Ion_channel_UNC-93"/>
</dbReference>
<gene>
    <name evidence="7" type="ORF">DNF11_3974</name>
</gene>
<dbReference type="EMBL" id="CP033155">
    <property type="protein sequence ID" value="AYO44924.1"/>
    <property type="molecule type" value="Genomic_DNA"/>
</dbReference>
<dbReference type="Gene3D" id="1.20.1250.20">
    <property type="entry name" value="MFS general substrate transporter like domains"/>
    <property type="match status" value="1"/>
</dbReference>
<dbReference type="InterPro" id="IPR036259">
    <property type="entry name" value="MFS_trans_sf"/>
</dbReference>
<feature type="transmembrane region" description="Helical" evidence="6">
    <location>
        <begin position="88"/>
        <end position="108"/>
    </location>
</feature>
<feature type="transmembrane region" description="Helical" evidence="6">
    <location>
        <begin position="15"/>
        <end position="37"/>
    </location>
</feature>
<comment type="subcellular location">
    <subcellularLocation>
        <location evidence="1">Membrane</location>
        <topology evidence="1">Multi-pass membrane protein</topology>
    </subcellularLocation>
</comment>
<feature type="transmembrane region" description="Helical" evidence="6">
    <location>
        <begin position="114"/>
        <end position="131"/>
    </location>
</feature>
<dbReference type="VEuPathDB" id="FungiDB:DNF11_3974"/>
<organism evidence="7 8">
    <name type="scientific">Malassezia restricta (strain ATCC 96810 / NBRC 103918 / CBS 7877)</name>
    <name type="common">Seborrheic dermatitis infection agent</name>
    <dbReference type="NCBI Taxonomy" id="425264"/>
    <lineage>
        <taxon>Eukaryota</taxon>
        <taxon>Fungi</taxon>
        <taxon>Dikarya</taxon>
        <taxon>Basidiomycota</taxon>
        <taxon>Ustilaginomycotina</taxon>
        <taxon>Malasseziomycetes</taxon>
        <taxon>Malasseziales</taxon>
        <taxon>Malasseziaceae</taxon>
        <taxon>Malassezia</taxon>
    </lineage>
</organism>
<evidence type="ECO:0000256" key="6">
    <source>
        <dbReference type="SAM" id="Phobius"/>
    </source>
</evidence>
<feature type="transmembrane region" description="Helical" evidence="6">
    <location>
        <begin position="310"/>
        <end position="328"/>
    </location>
</feature>
<keyword evidence="3 6" id="KW-1133">Transmembrane helix</keyword>
<feature type="transmembrane region" description="Helical" evidence="6">
    <location>
        <begin position="186"/>
        <end position="204"/>
    </location>
</feature>
<dbReference type="SUPFAM" id="SSF103473">
    <property type="entry name" value="MFS general substrate transporter"/>
    <property type="match status" value="1"/>
</dbReference>